<comment type="caution">
    <text evidence="4">The sequence shown here is derived from an EMBL/GenBank/DDBJ whole genome shotgun (WGS) entry which is preliminary data.</text>
</comment>
<feature type="domain" description="Anti-sigma K factor RskA C-terminal" evidence="3">
    <location>
        <begin position="105"/>
        <end position="259"/>
    </location>
</feature>
<dbReference type="PANTHER" id="PTHR37461">
    <property type="entry name" value="ANTI-SIGMA-K FACTOR RSKA"/>
    <property type="match status" value="1"/>
</dbReference>
<dbReference type="RefSeq" id="WP_379710980.1">
    <property type="nucleotide sequence ID" value="NZ_JBHSCZ010000005.1"/>
</dbReference>
<dbReference type="EMBL" id="JBHSCZ010000005">
    <property type="protein sequence ID" value="MFC4263873.1"/>
    <property type="molecule type" value="Genomic_DNA"/>
</dbReference>
<dbReference type="InterPro" id="IPR018764">
    <property type="entry name" value="RskA_C"/>
</dbReference>
<keyword evidence="2" id="KW-0812">Transmembrane</keyword>
<dbReference type="Pfam" id="PF10099">
    <property type="entry name" value="RskA_C"/>
    <property type="match status" value="1"/>
</dbReference>
<evidence type="ECO:0000313" key="4">
    <source>
        <dbReference type="EMBL" id="MFC4263873.1"/>
    </source>
</evidence>
<keyword evidence="1" id="KW-0175">Coiled coil</keyword>
<dbReference type="PANTHER" id="PTHR37461:SF1">
    <property type="entry name" value="ANTI-SIGMA-K FACTOR RSKA"/>
    <property type="match status" value="1"/>
</dbReference>
<protein>
    <submittedName>
        <fullName evidence="4">Anti-sigma factor domain-containing protein</fullName>
    </submittedName>
</protein>
<keyword evidence="2" id="KW-0472">Membrane</keyword>
<keyword evidence="5" id="KW-1185">Reference proteome</keyword>
<evidence type="ECO:0000256" key="1">
    <source>
        <dbReference type="SAM" id="Coils"/>
    </source>
</evidence>
<dbReference type="Proteomes" id="UP001595907">
    <property type="component" value="Unassembled WGS sequence"/>
</dbReference>
<accession>A0ABV8QVZ9</accession>
<proteinExistence type="predicted"/>
<dbReference type="InterPro" id="IPR051474">
    <property type="entry name" value="Anti-sigma-K/W_factor"/>
</dbReference>
<sequence length="267" mass="28819">MEKQEIITSGLLELYAAGATTPEETAQVQRWCVEYPEVQAELHQIEQSLEAYAFANAVTPSVSVKDSIFASINNIAANTNNTDATYANETAKVVSINNSPFKKYAAAAAVILLIGSSILNYNYYNKLNDANKKLAEGEQQLASLNEQLTAASKDMSIVHSKYSEPVALNGLEVAPDAAAKVFWMKNTGEVYVDVTNLPAVPAGKQYQFWGIVDGKPVSGGLITLDNGKKLSIIKMKSFGKVEAFAISLETEGGHEQPEGSIYVMGKL</sequence>
<keyword evidence="2" id="KW-1133">Transmembrane helix</keyword>
<evidence type="ECO:0000256" key="2">
    <source>
        <dbReference type="SAM" id="Phobius"/>
    </source>
</evidence>
<reference evidence="5" key="1">
    <citation type="journal article" date="2019" name="Int. J. Syst. Evol. Microbiol.">
        <title>The Global Catalogue of Microorganisms (GCM) 10K type strain sequencing project: providing services to taxonomists for standard genome sequencing and annotation.</title>
        <authorList>
            <consortium name="The Broad Institute Genomics Platform"/>
            <consortium name="The Broad Institute Genome Sequencing Center for Infectious Disease"/>
            <person name="Wu L."/>
            <person name="Ma J."/>
        </authorList>
    </citation>
    <scope>NUCLEOTIDE SEQUENCE [LARGE SCALE GENOMIC DNA]</scope>
    <source>
        <strain evidence="5">CECT 8289</strain>
    </source>
</reference>
<evidence type="ECO:0000259" key="3">
    <source>
        <dbReference type="Pfam" id="PF10099"/>
    </source>
</evidence>
<gene>
    <name evidence="4" type="ORF">ACFOWM_13345</name>
</gene>
<name>A0ABV8QVZ9_9BACT</name>
<feature type="coiled-coil region" evidence="1">
    <location>
        <begin position="127"/>
        <end position="154"/>
    </location>
</feature>
<organism evidence="4 5">
    <name type="scientific">Ferruginibacter yonginensis</name>
    <dbReference type="NCBI Taxonomy" id="1310416"/>
    <lineage>
        <taxon>Bacteria</taxon>
        <taxon>Pseudomonadati</taxon>
        <taxon>Bacteroidota</taxon>
        <taxon>Chitinophagia</taxon>
        <taxon>Chitinophagales</taxon>
        <taxon>Chitinophagaceae</taxon>
        <taxon>Ferruginibacter</taxon>
    </lineage>
</organism>
<feature type="transmembrane region" description="Helical" evidence="2">
    <location>
        <begin position="104"/>
        <end position="124"/>
    </location>
</feature>
<evidence type="ECO:0000313" key="5">
    <source>
        <dbReference type="Proteomes" id="UP001595907"/>
    </source>
</evidence>